<gene>
    <name evidence="8" type="ORF">FSARC_6351</name>
</gene>
<reference evidence="8" key="2">
    <citation type="submission" date="2020-05" db="EMBL/GenBank/DDBJ databases">
        <authorList>
            <person name="Kim H.-S."/>
            <person name="Proctor R.H."/>
            <person name="Brown D.W."/>
        </authorList>
    </citation>
    <scope>NUCLEOTIDE SEQUENCE</scope>
    <source>
        <strain evidence="8">NRRL 20472</strain>
    </source>
</reference>
<dbReference type="GO" id="GO:0032040">
    <property type="term" value="C:small-subunit processome"/>
    <property type="evidence" value="ECO:0007669"/>
    <property type="project" value="InterPro"/>
</dbReference>
<dbReference type="PROSITE" id="PS00463">
    <property type="entry name" value="ZN2_CY6_FUNGAL_1"/>
    <property type="match status" value="1"/>
</dbReference>
<evidence type="ECO:0000313" key="9">
    <source>
        <dbReference type="Proteomes" id="UP000622797"/>
    </source>
</evidence>
<accession>A0A8H4X9F2</accession>
<dbReference type="CDD" id="cd00067">
    <property type="entry name" value="GAL4"/>
    <property type="match status" value="1"/>
</dbReference>
<evidence type="ECO:0000256" key="2">
    <source>
        <dbReference type="ARBA" id="ARBA00022723"/>
    </source>
</evidence>
<dbReference type="GO" id="GO:0003677">
    <property type="term" value="F:DNA binding"/>
    <property type="evidence" value="ECO:0007669"/>
    <property type="project" value="InterPro"/>
</dbReference>
<dbReference type="InterPro" id="IPR036864">
    <property type="entry name" value="Zn2-C6_fun-type_DNA-bd_sf"/>
</dbReference>
<comment type="caution">
    <text evidence="8">The sequence shown here is derived from an EMBL/GenBank/DDBJ whole genome shotgun (WGS) entry which is preliminary data.</text>
</comment>
<dbReference type="GO" id="GO:0004540">
    <property type="term" value="F:RNA nuclease activity"/>
    <property type="evidence" value="ECO:0007669"/>
    <property type="project" value="UniProtKB-ARBA"/>
</dbReference>
<dbReference type="AlphaFoldDB" id="A0A8H4X9F2"/>
<reference evidence="8" key="1">
    <citation type="journal article" date="2020" name="BMC Genomics">
        <title>Correction to: Identification and distribution of gene clusters required for synthesis of sphingolipid metabolism inhibitors in diverse species of the filamentous fungus Fusarium.</title>
        <authorList>
            <person name="Kim H.S."/>
            <person name="Lohmar J.M."/>
            <person name="Busman M."/>
            <person name="Brown D.W."/>
            <person name="Naumann T.A."/>
            <person name="Divon H.H."/>
            <person name="Lysoe E."/>
            <person name="Uhlig S."/>
            <person name="Proctor R.H."/>
        </authorList>
    </citation>
    <scope>NUCLEOTIDE SEQUENCE</scope>
    <source>
        <strain evidence="8">NRRL 20472</strain>
    </source>
</reference>
<dbReference type="InterPro" id="IPR002716">
    <property type="entry name" value="PIN_dom"/>
</dbReference>
<dbReference type="InterPro" id="IPR006984">
    <property type="entry name" value="Fcf1/UTP23"/>
</dbReference>
<evidence type="ECO:0000256" key="5">
    <source>
        <dbReference type="SAM" id="Coils"/>
    </source>
</evidence>
<dbReference type="SMART" id="SM00670">
    <property type="entry name" value="PINc"/>
    <property type="match status" value="1"/>
</dbReference>
<dbReference type="Gene3D" id="3.40.50.1010">
    <property type="entry name" value="5'-nuclease"/>
    <property type="match status" value="1"/>
</dbReference>
<dbReference type="InterPro" id="IPR037503">
    <property type="entry name" value="Fcf1_PIN"/>
</dbReference>
<dbReference type="SMART" id="SM00906">
    <property type="entry name" value="Fungal_trans"/>
    <property type="match status" value="1"/>
</dbReference>
<dbReference type="InterPro" id="IPR029060">
    <property type="entry name" value="PIN-like_dom_sf"/>
</dbReference>
<comment type="subcellular location">
    <subcellularLocation>
        <location evidence="1">Nucleus</location>
    </subcellularLocation>
</comment>
<evidence type="ECO:0000256" key="3">
    <source>
        <dbReference type="ARBA" id="ARBA00023242"/>
    </source>
</evidence>
<dbReference type="SMART" id="SM00066">
    <property type="entry name" value="GAL4"/>
    <property type="match status" value="1"/>
</dbReference>
<protein>
    <recommendedName>
        <fullName evidence="7">Zn(2)-C6 fungal-type domain-containing protein</fullName>
    </recommendedName>
</protein>
<dbReference type="GO" id="GO:0006351">
    <property type="term" value="P:DNA-templated transcription"/>
    <property type="evidence" value="ECO:0007669"/>
    <property type="project" value="InterPro"/>
</dbReference>
<feature type="region of interest" description="Disordered" evidence="6">
    <location>
        <begin position="230"/>
        <end position="250"/>
    </location>
</feature>
<dbReference type="PANTHER" id="PTHR31001">
    <property type="entry name" value="UNCHARACTERIZED TRANSCRIPTIONAL REGULATORY PROTEIN"/>
    <property type="match status" value="1"/>
</dbReference>
<dbReference type="Pfam" id="PF04900">
    <property type="entry name" value="Fcf1"/>
    <property type="match status" value="1"/>
</dbReference>
<evidence type="ECO:0000313" key="8">
    <source>
        <dbReference type="EMBL" id="KAF4965881.1"/>
    </source>
</evidence>
<dbReference type="Pfam" id="PF00172">
    <property type="entry name" value="Zn_clus"/>
    <property type="match status" value="1"/>
</dbReference>
<dbReference type="PROSITE" id="PS50048">
    <property type="entry name" value="ZN2_CY6_FUNGAL_2"/>
    <property type="match status" value="1"/>
</dbReference>
<keyword evidence="9" id="KW-1185">Reference proteome</keyword>
<keyword evidence="3" id="KW-0539">Nucleus</keyword>
<keyword evidence="2" id="KW-0479">Metal-binding</keyword>
<dbReference type="InterPro" id="IPR050613">
    <property type="entry name" value="Sec_Metabolite_Reg"/>
</dbReference>
<dbReference type="GO" id="GO:0000981">
    <property type="term" value="F:DNA-binding transcription factor activity, RNA polymerase II-specific"/>
    <property type="evidence" value="ECO:0007669"/>
    <property type="project" value="InterPro"/>
</dbReference>
<dbReference type="GO" id="GO:0008270">
    <property type="term" value="F:zinc ion binding"/>
    <property type="evidence" value="ECO:0007669"/>
    <property type="project" value="InterPro"/>
</dbReference>
<feature type="domain" description="Zn(2)-C6 fungal-type" evidence="7">
    <location>
        <begin position="256"/>
        <end position="287"/>
    </location>
</feature>
<dbReference type="InterPro" id="IPR001138">
    <property type="entry name" value="Zn2Cys6_DnaBD"/>
</dbReference>
<dbReference type="Gene3D" id="4.10.240.10">
    <property type="entry name" value="Zn(2)-C6 fungal-type DNA-binding domain"/>
    <property type="match status" value="1"/>
</dbReference>
<sequence>MGVQKKTRKFAEVKRVIGRRDARLKENKLKAELAQKEKEKKTINGELIREAPQMPSNMFFQHNTALVPPYNVLVDTNFLSHSVQRKLSLLDSMMDCLYAKCNPIITSCVMAELEKLGSKYRLALRVARDERWTRLECDHKGVYADDCLVDRVQKNRIYIVGTNDKALKQRLRKIPVYAYFYHKIFTTSFISLEQDTSKAKTIAYDACHLLTFKAFFVNKSVQTLSSSIMEIGSSPNDNDQSSTSETRQKRSRILLSCAPCRNSKLKCDREQPCGQCAKKGRANKCTYAPKPERKRPAKGMSARLKRLEGMVREMMDSEGNVIETAQNTGNNSGASNGVVIGPEVPGHIVQGEKATTYVGATHCMAMLEDIEDLQSYFEQSEDSEDDQILSDEIDPTELILNTRAGPKNREELLGHLPDRKVADRLLSRYFSSMSPSQHNVHRPTFTRQYAKFWQDPDATSLHWIAQLFMMLSLGVFFNDFINPSELEGDSPLPAQDRIRHYKACAGWALVWGKYTQPSMATLPAFLLYVESHFLFNRAAQMNCYVLSGVCIRLMLKMGLHRDPSKLANISPFEGEMRRRMWNMAIQIELLVSFHLGLPSMMQGIETDTAVPRNLHDDDFDEDATELPLSRPPTDWTSMTYPIHKTRILRVFGQIARQAHALTPPSYAEVIRLDSLLQETWGNVPSFMMVRPLDECVGDPPILLIQRFGLNAIYNKCRCVLHRRYLAEAIPQREHDYARRQCLDGALSLLNYQNIIWEACKPGHVLSHYGWFVSSLAVHDFLLAAMVIYLVIKNENYSEIGSDYDWMSQTTPTPTKDELVSMIKRSYSIWSDVAQGVAEVKKTADTLATMLAKLGAPVDESANVAESALPSVSVENGSSSMGAPSVDPSTLGSIGDDMGLLSSLGLSTSARSTSGHTPLDLGLAGDSGANMSFPGMGSEGLDFDPAWMDTAANNMDWRYLDVSLAHSHDAGRNEDTGQTWIERAPPLEQMDMMGSGSWIPDISGSS</sequence>
<evidence type="ECO:0000259" key="7">
    <source>
        <dbReference type="PROSITE" id="PS50048"/>
    </source>
</evidence>
<dbReference type="PANTHER" id="PTHR31001:SF49">
    <property type="entry name" value="ZN(II)2CYS6 TRANSCRIPTION FACTOR (EUROFUNG)"/>
    <property type="match status" value="1"/>
</dbReference>
<dbReference type="SUPFAM" id="SSF88723">
    <property type="entry name" value="PIN domain-like"/>
    <property type="match status" value="1"/>
</dbReference>
<dbReference type="SUPFAM" id="SSF57701">
    <property type="entry name" value="Zn2/Cys6 DNA-binding domain"/>
    <property type="match status" value="1"/>
</dbReference>
<name>A0A8H4X9F2_9HYPO</name>
<evidence type="ECO:0000256" key="4">
    <source>
        <dbReference type="ARBA" id="ARBA00024026"/>
    </source>
</evidence>
<dbReference type="EMBL" id="JABEXW010000321">
    <property type="protein sequence ID" value="KAF4965881.1"/>
    <property type="molecule type" value="Genomic_DNA"/>
</dbReference>
<dbReference type="Pfam" id="PF04082">
    <property type="entry name" value="Fungal_trans"/>
    <property type="match status" value="1"/>
</dbReference>
<proteinExistence type="inferred from homology"/>
<dbReference type="Proteomes" id="UP000622797">
    <property type="component" value="Unassembled WGS sequence"/>
</dbReference>
<organism evidence="8 9">
    <name type="scientific">Fusarium sarcochroum</name>
    <dbReference type="NCBI Taxonomy" id="1208366"/>
    <lineage>
        <taxon>Eukaryota</taxon>
        <taxon>Fungi</taxon>
        <taxon>Dikarya</taxon>
        <taxon>Ascomycota</taxon>
        <taxon>Pezizomycotina</taxon>
        <taxon>Sordariomycetes</taxon>
        <taxon>Hypocreomycetidae</taxon>
        <taxon>Hypocreales</taxon>
        <taxon>Nectriaceae</taxon>
        <taxon>Fusarium</taxon>
        <taxon>Fusarium lateritium species complex</taxon>
    </lineage>
</organism>
<evidence type="ECO:0000256" key="6">
    <source>
        <dbReference type="SAM" id="MobiDB-lite"/>
    </source>
</evidence>
<dbReference type="CDD" id="cd09864">
    <property type="entry name" value="PIN_Fcf1-like"/>
    <property type="match status" value="1"/>
</dbReference>
<dbReference type="CDD" id="cd12148">
    <property type="entry name" value="fungal_TF_MHR"/>
    <property type="match status" value="1"/>
</dbReference>
<keyword evidence="5" id="KW-0175">Coiled coil</keyword>
<dbReference type="InterPro" id="IPR007219">
    <property type="entry name" value="XnlR_reg_dom"/>
</dbReference>
<evidence type="ECO:0000256" key="1">
    <source>
        <dbReference type="ARBA" id="ARBA00004123"/>
    </source>
</evidence>
<feature type="compositionally biased region" description="Polar residues" evidence="6">
    <location>
        <begin position="230"/>
        <end position="245"/>
    </location>
</feature>
<comment type="similarity">
    <text evidence="4">Belongs to the UTP23/FCF1 family. FCF1 subfamily.</text>
</comment>
<dbReference type="OrthoDB" id="76105at2759"/>
<feature type="coiled-coil region" evidence="5">
    <location>
        <begin position="19"/>
        <end position="46"/>
    </location>
</feature>